<dbReference type="OrthoDB" id="9800567at2"/>
<keyword evidence="1" id="KW-0808">Transferase</keyword>
<dbReference type="EMBL" id="LMWL01000068">
    <property type="protein sequence ID" value="KUM91779.1"/>
    <property type="molecule type" value="Genomic_DNA"/>
</dbReference>
<dbReference type="InterPro" id="IPR019646">
    <property type="entry name" value="Aminoglyc_AdlTrfase"/>
</dbReference>
<dbReference type="GO" id="GO:0016779">
    <property type="term" value="F:nucleotidyltransferase activity"/>
    <property type="evidence" value="ECO:0007669"/>
    <property type="project" value="UniProtKB-KW"/>
</dbReference>
<protein>
    <submittedName>
        <fullName evidence="1">Aminoglycoside adenylyltransferase</fullName>
    </submittedName>
</protein>
<reference evidence="1 2" key="1">
    <citation type="submission" date="2015-10" db="EMBL/GenBank/DDBJ databases">
        <title>Draft genome sequence of Streptomyces cellostaticus DSM 40189, type strain for the species Streptomyces cellostaticus.</title>
        <authorList>
            <person name="Ruckert C."/>
            <person name="Winkler A."/>
            <person name="Kalinowski J."/>
            <person name="Kampfer P."/>
            <person name="Glaeser S."/>
        </authorList>
    </citation>
    <scope>NUCLEOTIDE SEQUENCE [LARGE SCALE GENOMIC DNA]</scope>
    <source>
        <strain evidence="1 2">DSM 40189</strain>
    </source>
</reference>
<accession>A0A101NEM4</accession>
<dbReference type="Gene3D" id="3.30.460.40">
    <property type="match status" value="1"/>
</dbReference>
<comment type="caution">
    <text evidence="1">The sequence shown here is derived from an EMBL/GenBank/DDBJ whole genome shotgun (WGS) entry which is preliminary data.</text>
</comment>
<sequence>MDHERAERQLALIAQDLDAARGSGIELWLRGGWAMDFFLGKVTRDHGDIDWFAWAWDAAALADVLTRLGHTPVPGPPSDLQLDFVKDGLDSSFTLLDRDAAGRITVAGGPWAGTPWPDGLLDAEPGRIGTLEAPIVSPRAQIEIKRMMPVWDASRPRRTKDAEDVARLEAALRGR</sequence>
<dbReference type="AlphaFoldDB" id="A0A101NEM4"/>
<keyword evidence="2" id="KW-1185">Reference proteome</keyword>
<evidence type="ECO:0000313" key="2">
    <source>
        <dbReference type="Proteomes" id="UP000054241"/>
    </source>
</evidence>
<gene>
    <name evidence="1" type="ORF">AQI88_34870</name>
</gene>
<name>A0A101NEM4_9ACTN</name>
<dbReference type="RefSeq" id="WP_067007346.1">
    <property type="nucleotide sequence ID" value="NZ_BNDU01000006.1"/>
</dbReference>
<organism evidence="1 2">
    <name type="scientific">Streptomyces cellostaticus</name>
    <dbReference type="NCBI Taxonomy" id="67285"/>
    <lineage>
        <taxon>Bacteria</taxon>
        <taxon>Bacillati</taxon>
        <taxon>Actinomycetota</taxon>
        <taxon>Actinomycetes</taxon>
        <taxon>Kitasatosporales</taxon>
        <taxon>Streptomycetaceae</taxon>
        <taxon>Streptomyces</taxon>
    </lineage>
</organism>
<dbReference type="STRING" id="67285.AQI88_34870"/>
<dbReference type="Proteomes" id="UP000054241">
    <property type="component" value="Unassembled WGS sequence"/>
</dbReference>
<proteinExistence type="predicted"/>
<evidence type="ECO:0000313" key="1">
    <source>
        <dbReference type="EMBL" id="KUM91779.1"/>
    </source>
</evidence>
<dbReference type="Pfam" id="PF10706">
    <property type="entry name" value="Aminoglyc_resit"/>
    <property type="match status" value="1"/>
</dbReference>
<keyword evidence="1" id="KW-0548">Nucleotidyltransferase</keyword>